<dbReference type="Gene3D" id="3.40.30.10">
    <property type="entry name" value="Glutaredoxin"/>
    <property type="match status" value="1"/>
</dbReference>
<comment type="function">
    <text evidence="7">Required for disulfide bond formation in some periplasmic proteins. Acts by transferring its disulfide bond to other proteins and is reduced in the process.</text>
</comment>
<comment type="similarity">
    <text evidence="2 7">Belongs to the thioredoxin family. DsbC subfamily.</text>
</comment>
<dbReference type="AlphaFoldDB" id="A0A1W6LEH2"/>
<evidence type="ECO:0000256" key="6">
    <source>
        <dbReference type="ARBA" id="ARBA00023284"/>
    </source>
</evidence>
<feature type="signal peptide" evidence="7">
    <location>
        <begin position="1"/>
        <end position="25"/>
    </location>
</feature>
<keyword evidence="4 7" id="KW-0574">Periplasm</keyword>
<comment type="subcellular location">
    <subcellularLocation>
        <location evidence="1 7">Periplasm</location>
    </subcellularLocation>
</comment>
<dbReference type="Proteomes" id="UP000193427">
    <property type="component" value="Chromosome"/>
</dbReference>
<evidence type="ECO:0000256" key="7">
    <source>
        <dbReference type="RuleBase" id="RU364038"/>
    </source>
</evidence>
<evidence type="ECO:0000256" key="4">
    <source>
        <dbReference type="ARBA" id="ARBA00022764"/>
    </source>
</evidence>
<dbReference type="STRING" id="946333.A4W93_23630"/>
<dbReference type="PANTHER" id="PTHR35272:SF3">
    <property type="entry name" value="THIOL:DISULFIDE INTERCHANGE PROTEIN DSBC"/>
    <property type="match status" value="1"/>
</dbReference>
<evidence type="ECO:0000313" key="10">
    <source>
        <dbReference type="EMBL" id="ARN22662.1"/>
    </source>
</evidence>
<evidence type="ECO:0000259" key="9">
    <source>
        <dbReference type="Pfam" id="PF13098"/>
    </source>
</evidence>
<feature type="domain" description="Disulphide bond isomerase DsbC/G N-terminal" evidence="8">
    <location>
        <begin position="22"/>
        <end position="91"/>
    </location>
</feature>
<organism evidence="10 11">
    <name type="scientific">Piscinibacter gummiphilus</name>
    <dbReference type="NCBI Taxonomy" id="946333"/>
    <lineage>
        <taxon>Bacteria</taxon>
        <taxon>Pseudomonadati</taxon>
        <taxon>Pseudomonadota</taxon>
        <taxon>Betaproteobacteria</taxon>
        <taxon>Burkholderiales</taxon>
        <taxon>Sphaerotilaceae</taxon>
        <taxon>Piscinibacter</taxon>
    </lineage>
</organism>
<dbReference type="EMBL" id="CP015118">
    <property type="protein sequence ID" value="ARN22662.1"/>
    <property type="molecule type" value="Genomic_DNA"/>
</dbReference>
<dbReference type="PANTHER" id="PTHR35272">
    <property type="entry name" value="THIOL:DISULFIDE INTERCHANGE PROTEIN DSBC-RELATED"/>
    <property type="match status" value="1"/>
</dbReference>
<keyword evidence="3 7" id="KW-0732">Signal</keyword>
<dbReference type="InterPro" id="IPR012336">
    <property type="entry name" value="Thioredoxin-like_fold"/>
</dbReference>
<evidence type="ECO:0000313" key="11">
    <source>
        <dbReference type="Proteomes" id="UP000193427"/>
    </source>
</evidence>
<dbReference type="InterPro" id="IPR036249">
    <property type="entry name" value="Thioredoxin-like_sf"/>
</dbReference>
<keyword evidence="10" id="KW-0413">Isomerase</keyword>
<evidence type="ECO:0000256" key="2">
    <source>
        <dbReference type="ARBA" id="ARBA00009813"/>
    </source>
</evidence>
<keyword evidence="11" id="KW-1185">Reference proteome</keyword>
<accession>A0A1W6LEH2</accession>
<dbReference type="PROSITE" id="PS00194">
    <property type="entry name" value="THIOREDOXIN_1"/>
    <property type="match status" value="1"/>
</dbReference>
<gene>
    <name evidence="10" type="ORF">A4W93_23630</name>
</gene>
<protein>
    <recommendedName>
        <fullName evidence="7">Thiol:disulfide interchange protein</fullName>
    </recommendedName>
</protein>
<evidence type="ECO:0000256" key="1">
    <source>
        <dbReference type="ARBA" id="ARBA00004418"/>
    </source>
</evidence>
<sequence>MTTHHLSRSLAAVAAGLLATSLAFADEAAIRKNLPQRVPDLPAIDEVTKTDIPGIYEVRVNGTDIIYTDETANYVFQGSLIDTRTRSNVTEARLNKLTAIEFDKLPLKDAIVWKNGTGARKLAVFSDPNCGYCKRLEVDLQKLKNVTVYTFLIPVLGPDSGEKSKNIWCSKDQAKAWLGWMLEAKQPVKTMGACETPLDRNLALSRKHRVNGTPALVFVDNTRVPGAIGFDEIEKRLNAASAAGTAAPKS</sequence>
<dbReference type="GO" id="GO:0016853">
    <property type="term" value="F:isomerase activity"/>
    <property type="evidence" value="ECO:0007669"/>
    <property type="project" value="UniProtKB-KW"/>
</dbReference>
<keyword evidence="6 7" id="KW-0676">Redox-active center</keyword>
<dbReference type="InterPro" id="IPR017937">
    <property type="entry name" value="Thioredoxin_CS"/>
</dbReference>
<proteinExistence type="inferred from homology"/>
<name>A0A1W6LEH2_9BURK</name>
<dbReference type="Gene3D" id="3.10.450.70">
    <property type="entry name" value="Disulphide bond isomerase, DsbC/G, N-terminal"/>
    <property type="match status" value="1"/>
</dbReference>
<dbReference type="RefSeq" id="WP_085752965.1">
    <property type="nucleotide sequence ID" value="NZ_BSPR01000018.1"/>
</dbReference>
<dbReference type="Pfam" id="PF10411">
    <property type="entry name" value="DsbC_N"/>
    <property type="match status" value="1"/>
</dbReference>
<dbReference type="GO" id="GO:0042597">
    <property type="term" value="C:periplasmic space"/>
    <property type="evidence" value="ECO:0007669"/>
    <property type="project" value="UniProtKB-SubCell"/>
</dbReference>
<dbReference type="InterPro" id="IPR051470">
    <property type="entry name" value="Thiol:disulfide_interchange"/>
</dbReference>
<dbReference type="CDD" id="cd03020">
    <property type="entry name" value="DsbA_DsbC_DsbG"/>
    <property type="match status" value="1"/>
</dbReference>
<dbReference type="KEGG" id="rgu:A4W93_23630"/>
<dbReference type="InterPro" id="IPR033954">
    <property type="entry name" value="DiS-bond_Isoase_DsbC/G"/>
</dbReference>
<feature type="chain" id="PRO_5041746078" description="Thiol:disulfide interchange protein" evidence="7">
    <location>
        <begin position="26"/>
        <end position="250"/>
    </location>
</feature>
<evidence type="ECO:0000256" key="3">
    <source>
        <dbReference type="ARBA" id="ARBA00022729"/>
    </source>
</evidence>
<evidence type="ECO:0000256" key="5">
    <source>
        <dbReference type="ARBA" id="ARBA00023157"/>
    </source>
</evidence>
<reference evidence="10 11" key="1">
    <citation type="submission" date="2016-04" db="EMBL/GenBank/DDBJ databases">
        <title>Complete genome sequence of natural rubber-degrading, novel Gram-negative bacterium, Rhizobacter gummiphilus strain NS21.</title>
        <authorList>
            <person name="Tabata M."/>
            <person name="Kasai D."/>
            <person name="Fukuda M."/>
        </authorList>
    </citation>
    <scope>NUCLEOTIDE SEQUENCE [LARGE SCALE GENOMIC DNA]</scope>
    <source>
        <strain evidence="10 11">NS21</strain>
    </source>
</reference>
<dbReference type="SUPFAM" id="SSF52833">
    <property type="entry name" value="Thioredoxin-like"/>
    <property type="match status" value="1"/>
</dbReference>
<dbReference type="Pfam" id="PF13098">
    <property type="entry name" value="Thioredoxin_2"/>
    <property type="match status" value="1"/>
</dbReference>
<keyword evidence="5" id="KW-1015">Disulfide bond</keyword>
<dbReference type="InterPro" id="IPR018950">
    <property type="entry name" value="DiS-bond_isomerase_DsbC/G_N"/>
</dbReference>
<dbReference type="InterPro" id="IPR009094">
    <property type="entry name" value="DiS-bond_isomerase_DsbC/G_N_sf"/>
</dbReference>
<dbReference type="OrthoDB" id="12976at2"/>
<dbReference type="SUPFAM" id="SSF54423">
    <property type="entry name" value="DsbC/DsbG N-terminal domain-like"/>
    <property type="match status" value="1"/>
</dbReference>
<evidence type="ECO:0000259" key="8">
    <source>
        <dbReference type="Pfam" id="PF10411"/>
    </source>
</evidence>
<feature type="domain" description="Thioredoxin-like fold" evidence="9">
    <location>
        <begin position="116"/>
        <end position="237"/>
    </location>
</feature>